<dbReference type="InterPro" id="IPR000531">
    <property type="entry name" value="Beta-barrel_TonB"/>
</dbReference>
<accession>A0A7W5ZQL8</accession>
<keyword evidence="3" id="KW-0998">Cell outer membrane</keyword>
<keyword evidence="7" id="KW-1185">Reference proteome</keyword>
<dbReference type="EMBL" id="JACIBY010000014">
    <property type="protein sequence ID" value="MBB3841146.1"/>
    <property type="molecule type" value="Genomic_DNA"/>
</dbReference>
<dbReference type="GO" id="GO:0009279">
    <property type="term" value="C:cell outer membrane"/>
    <property type="evidence" value="ECO:0007669"/>
    <property type="project" value="UniProtKB-SubCell"/>
</dbReference>
<comment type="subcellular location">
    <subcellularLocation>
        <location evidence="1">Cell outer membrane</location>
    </subcellularLocation>
</comment>
<dbReference type="Pfam" id="PF00593">
    <property type="entry name" value="TonB_dep_Rec_b-barrel"/>
    <property type="match status" value="1"/>
</dbReference>
<dbReference type="Pfam" id="PF13715">
    <property type="entry name" value="CarbopepD_reg_2"/>
    <property type="match status" value="1"/>
</dbReference>
<feature type="signal peptide" evidence="4">
    <location>
        <begin position="1"/>
        <end position="24"/>
    </location>
</feature>
<dbReference type="Gene3D" id="2.60.40.1120">
    <property type="entry name" value="Carboxypeptidase-like, regulatory domain"/>
    <property type="match status" value="1"/>
</dbReference>
<evidence type="ECO:0000256" key="1">
    <source>
        <dbReference type="ARBA" id="ARBA00004442"/>
    </source>
</evidence>
<dbReference type="AlphaFoldDB" id="A0A7W5ZQL8"/>
<evidence type="ECO:0000259" key="5">
    <source>
        <dbReference type="Pfam" id="PF00593"/>
    </source>
</evidence>
<evidence type="ECO:0000313" key="6">
    <source>
        <dbReference type="EMBL" id="MBB3841146.1"/>
    </source>
</evidence>
<evidence type="ECO:0000256" key="2">
    <source>
        <dbReference type="ARBA" id="ARBA00023136"/>
    </source>
</evidence>
<dbReference type="RefSeq" id="WP_229601450.1">
    <property type="nucleotide sequence ID" value="NZ_JACIBY010000014.1"/>
</dbReference>
<proteinExistence type="predicted"/>
<dbReference type="Proteomes" id="UP000541352">
    <property type="component" value="Unassembled WGS sequence"/>
</dbReference>
<organism evidence="6 7">
    <name type="scientific">Runella defluvii</name>
    <dbReference type="NCBI Taxonomy" id="370973"/>
    <lineage>
        <taxon>Bacteria</taxon>
        <taxon>Pseudomonadati</taxon>
        <taxon>Bacteroidota</taxon>
        <taxon>Cytophagia</taxon>
        <taxon>Cytophagales</taxon>
        <taxon>Spirosomataceae</taxon>
        <taxon>Runella</taxon>
    </lineage>
</organism>
<dbReference type="InterPro" id="IPR008969">
    <property type="entry name" value="CarboxyPept-like_regulatory"/>
</dbReference>
<feature type="chain" id="PRO_5031210832" description="TonB-dependent receptor-like beta-barrel domain-containing protein" evidence="4">
    <location>
        <begin position="25"/>
        <end position="777"/>
    </location>
</feature>
<keyword evidence="2" id="KW-0472">Membrane</keyword>
<evidence type="ECO:0000313" key="7">
    <source>
        <dbReference type="Proteomes" id="UP000541352"/>
    </source>
</evidence>
<dbReference type="Gene3D" id="2.40.170.20">
    <property type="entry name" value="TonB-dependent receptor, beta-barrel domain"/>
    <property type="match status" value="1"/>
</dbReference>
<dbReference type="Gene3D" id="2.170.130.10">
    <property type="entry name" value="TonB-dependent receptor, plug domain"/>
    <property type="match status" value="1"/>
</dbReference>
<dbReference type="SUPFAM" id="SSF56935">
    <property type="entry name" value="Porins"/>
    <property type="match status" value="1"/>
</dbReference>
<reference evidence="6 7" key="1">
    <citation type="submission" date="2020-08" db="EMBL/GenBank/DDBJ databases">
        <title>Genomic Encyclopedia of Type Strains, Phase IV (KMG-IV): sequencing the most valuable type-strain genomes for metagenomic binning, comparative biology and taxonomic classification.</title>
        <authorList>
            <person name="Goeker M."/>
        </authorList>
    </citation>
    <scope>NUCLEOTIDE SEQUENCE [LARGE SCALE GENOMIC DNA]</scope>
    <source>
        <strain evidence="6 7">DSM 17976</strain>
    </source>
</reference>
<dbReference type="SUPFAM" id="SSF49464">
    <property type="entry name" value="Carboxypeptidase regulatory domain-like"/>
    <property type="match status" value="1"/>
</dbReference>
<evidence type="ECO:0000256" key="3">
    <source>
        <dbReference type="ARBA" id="ARBA00023237"/>
    </source>
</evidence>
<sequence>MAKRYWSVISCLFLLQCWSMNGWGQNISQTIKGQVIDAESRQPLVGASVVVASVQPLLGAQTDVNGFFRITGVTVGRHTLKVSFLGYENGLIQELVVGAGKEIDLTIRLTESLQQLETVTVKASPQNGTALNEMATVSARSFSVEQVKRYAAAINDPARMALTYAGVANNNEQSNALIIRGNSPKGVLWRMEGVEIPNPNHFAEEGATGGGISALSVNMLSNSDFFTGAFPAEYGNATSGVFDLKLRKGNHEKREYSVQVGVLGADIAAEGPFKPSGKSSYLVNYRYSTLEMIKRAGIEIIGDAAPDFQDGAFKFFFPTSKNSTLSLWGMGGLSRQIRRRTTQNDAFHSDRAVVGLNYTHFLSNQSYLDATLSWAANRQTYDATRLQQIYVRKEDFTNQAYRLSLQWNHKINAQHSLRTGLIVSDLRFVLLNQTIDGPRLSTTVNQRGETSLVQAYGQWKFRASPTFTLTSGLHATRLGVNGQTSVEPRAGFRWNVLPRHALTAGLGVHSRIEALSTYFAEVKSTNGATSQANKNLDLMKSAHFVLGYEFRPREDWRWQVETYYQRHFDVAIGTAYAKTIFLQTESMLNLMDGYLTDSLVSTGTGRNYGIDFTLEKFLTNGFYFILTSSVYQAKYTARDGIERNSRFNGNFVQNILLGKEWKMGKMKTNTLAVNIRSLWAGGNRYVPIDLAQSQKRNTTVRVYERSYEEKLPNYFRFDTRISFTKNRRKTTSTLSLDVQNVFNRLNLYQPFYDTATKSLQFDTQLGLVPILNWRIEF</sequence>
<evidence type="ECO:0000256" key="4">
    <source>
        <dbReference type="SAM" id="SignalP"/>
    </source>
</evidence>
<name>A0A7W5ZQL8_9BACT</name>
<keyword evidence="4" id="KW-0732">Signal</keyword>
<dbReference type="InterPro" id="IPR036942">
    <property type="entry name" value="Beta-barrel_TonB_sf"/>
</dbReference>
<feature type="domain" description="TonB-dependent receptor-like beta-barrel" evidence="5">
    <location>
        <begin position="320"/>
        <end position="741"/>
    </location>
</feature>
<protein>
    <recommendedName>
        <fullName evidence="5">TonB-dependent receptor-like beta-barrel domain-containing protein</fullName>
    </recommendedName>
</protein>
<comment type="caution">
    <text evidence="6">The sequence shown here is derived from an EMBL/GenBank/DDBJ whole genome shotgun (WGS) entry which is preliminary data.</text>
</comment>
<dbReference type="InterPro" id="IPR037066">
    <property type="entry name" value="Plug_dom_sf"/>
</dbReference>
<gene>
    <name evidence="6" type="ORF">FHS57_005167</name>
</gene>